<keyword evidence="4" id="KW-1185">Reference proteome</keyword>
<evidence type="ECO:0000256" key="2">
    <source>
        <dbReference type="SAM" id="Phobius"/>
    </source>
</evidence>
<comment type="caution">
    <text evidence="3">The sequence shown here is derived from an EMBL/GenBank/DDBJ whole genome shotgun (WGS) entry which is preliminary data.</text>
</comment>
<feature type="coiled-coil region" evidence="1">
    <location>
        <begin position="225"/>
        <end position="252"/>
    </location>
</feature>
<keyword evidence="2" id="KW-0472">Membrane</keyword>
<accession>A0ABS1JVF0</accession>
<dbReference type="RefSeq" id="WP_201692810.1">
    <property type="nucleotide sequence ID" value="NZ_JAEQND010000016.1"/>
</dbReference>
<keyword evidence="2" id="KW-1133">Transmembrane helix</keyword>
<name>A0ABS1JVF0_9BURK</name>
<evidence type="ECO:0000256" key="1">
    <source>
        <dbReference type="SAM" id="Coils"/>
    </source>
</evidence>
<keyword evidence="2" id="KW-0812">Transmembrane</keyword>
<feature type="transmembrane region" description="Helical" evidence="2">
    <location>
        <begin position="28"/>
        <end position="45"/>
    </location>
</feature>
<reference evidence="3 4" key="1">
    <citation type="journal article" date="2017" name="Int. J. Syst. Evol. Microbiol.">
        <title>Ramlibacter alkalitolerans sp. nov., alkali-tolerant bacterium isolated from soil of ginseng.</title>
        <authorList>
            <person name="Lee D.H."/>
            <person name="Cha C.J."/>
        </authorList>
    </citation>
    <scope>NUCLEOTIDE SEQUENCE [LARGE SCALE GENOMIC DNA]</scope>
    <source>
        <strain evidence="3 4">KACC 19305</strain>
    </source>
</reference>
<sequence length="570" mass="60088">MSKRFFAAAFGIGLAAVAWVATGFVGSSGLALAMTLVIGAVYLLGAQELRQFRAATSGLAGALATIPQPLPDLGAWLEQVPPTLRHAVRLRIEGERAGLPGPALTPYLVGLLVMLGMLGTFLGMVVTFKGAVFALEGSTDLQAIRSALAAPIKGLGLSFGTSVAGVAASAMLGLMAAIARRERLELARQLEGRIATVLQPFSLAHRRDATFQAIQQQAHALPALVDRLETMMERIEQRSRQLDEQLSARQEHFHGEVRGAYEMLADRVGTSLQASLADGARAAGDSIRPVIASTMAQLAGDAQRLHARLGEVAQGQADAQHARMDQLATAWRAEFTALREQEDARGQAAVERLGQLEAAVARHLASLGTALEAPITRLLQTASEVPQAAAGVIAQLREEVSRAADRDTASLQERTDLLERLGALLQSLQQASGEQRAAMDAMVASASSVLEQAGARWVEALQAQAGQAADTSAHLAAGAVELASVAESFAHGVQSFQAGNDKLAEALQRIEASLQRSTARSDEQLAYYVAQAREVIELSIASQQGLIENLRQLQGARKGSALALADGEPA</sequence>
<keyword evidence="1" id="KW-0175">Coiled coil</keyword>
<gene>
    <name evidence="3" type="ORF">JI746_23945</name>
</gene>
<protein>
    <recommendedName>
        <fullName evidence="5">DUF802 domain-containing protein</fullName>
    </recommendedName>
</protein>
<feature type="transmembrane region" description="Helical" evidence="2">
    <location>
        <begin position="107"/>
        <end position="135"/>
    </location>
</feature>
<proteinExistence type="predicted"/>
<evidence type="ECO:0008006" key="5">
    <source>
        <dbReference type="Google" id="ProtNLM"/>
    </source>
</evidence>
<dbReference type="EMBL" id="JAEQND010000016">
    <property type="protein sequence ID" value="MBL0428177.1"/>
    <property type="molecule type" value="Genomic_DNA"/>
</dbReference>
<feature type="transmembrane region" description="Helical" evidence="2">
    <location>
        <begin position="155"/>
        <end position="179"/>
    </location>
</feature>
<evidence type="ECO:0000313" key="3">
    <source>
        <dbReference type="EMBL" id="MBL0428177.1"/>
    </source>
</evidence>
<dbReference type="Proteomes" id="UP000622707">
    <property type="component" value="Unassembled WGS sequence"/>
</dbReference>
<dbReference type="SUPFAM" id="SSF58113">
    <property type="entry name" value="Apolipoprotein A-I"/>
    <property type="match status" value="1"/>
</dbReference>
<organism evidence="3 4">
    <name type="scientific">Ramlibacter alkalitolerans</name>
    <dbReference type="NCBI Taxonomy" id="2039631"/>
    <lineage>
        <taxon>Bacteria</taxon>
        <taxon>Pseudomonadati</taxon>
        <taxon>Pseudomonadota</taxon>
        <taxon>Betaproteobacteria</taxon>
        <taxon>Burkholderiales</taxon>
        <taxon>Comamonadaceae</taxon>
        <taxon>Ramlibacter</taxon>
    </lineage>
</organism>
<evidence type="ECO:0000313" key="4">
    <source>
        <dbReference type="Proteomes" id="UP000622707"/>
    </source>
</evidence>